<dbReference type="AlphaFoldDB" id="F0WA84"/>
<evidence type="ECO:0000256" key="1">
    <source>
        <dbReference type="SAM" id="MobiDB-lite"/>
    </source>
</evidence>
<protein>
    <submittedName>
        <fullName evidence="2">AlNc14C44G3614 protein</fullName>
    </submittedName>
</protein>
<reference evidence="2" key="2">
    <citation type="submission" date="2011-02" db="EMBL/GenBank/DDBJ databases">
        <authorList>
            <person name="MacLean D."/>
        </authorList>
    </citation>
    <scope>NUCLEOTIDE SEQUENCE</scope>
</reference>
<feature type="region of interest" description="Disordered" evidence="1">
    <location>
        <begin position="116"/>
        <end position="139"/>
    </location>
</feature>
<dbReference type="HOGENOM" id="CLU_1848767_0_0_1"/>
<organism evidence="2">
    <name type="scientific">Albugo laibachii Nc14</name>
    <dbReference type="NCBI Taxonomy" id="890382"/>
    <lineage>
        <taxon>Eukaryota</taxon>
        <taxon>Sar</taxon>
        <taxon>Stramenopiles</taxon>
        <taxon>Oomycota</taxon>
        <taxon>Peronosporomycetes</taxon>
        <taxon>Albuginales</taxon>
        <taxon>Albuginaceae</taxon>
        <taxon>Albugo</taxon>
    </lineage>
</organism>
<proteinExistence type="predicted"/>
<evidence type="ECO:0000313" key="2">
    <source>
        <dbReference type="EMBL" id="CCA18054.1"/>
    </source>
</evidence>
<reference evidence="2" key="1">
    <citation type="journal article" date="2011" name="PLoS Biol.">
        <title>Gene gain and loss during evolution of obligate parasitism in the white rust pathogen of Arabidopsis thaliana.</title>
        <authorList>
            <person name="Kemen E."/>
            <person name="Gardiner A."/>
            <person name="Schultz-Larsen T."/>
            <person name="Kemen A.C."/>
            <person name="Balmuth A.L."/>
            <person name="Robert-Seilaniantz A."/>
            <person name="Bailey K."/>
            <person name="Holub E."/>
            <person name="Studholme D.J."/>
            <person name="Maclean D."/>
            <person name="Jones J.D."/>
        </authorList>
    </citation>
    <scope>NUCLEOTIDE SEQUENCE</scope>
</reference>
<dbReference type="EMBL" id="FR824089">
    <property type="protein sequence ID" value="CCA18054.1"/>
    <property type="molecule type" value="Genomic_DNA"/>
</dbReference>
<feature type="region of interest" description="Disordered" evidence="1">
    <location>
        <begin position="1"/>
        <end position="23"/>
    </location>
</feature>
<sequence length="139" mass="15846">MEAQEKFEVENIGLESSSSGSDMPAQSRLLVRDGVIGDRSVKILIDSGAYNLIKPGLALKVLSVQKLQARRFDGRWTSSQPTKRVEDTVRMEGMEFSKMQFTEWDLPDIDDLKFGQPWSTKYNPHGVRKRGWSDLPRED</sequence>
<accession>F0WA84</accession>
<name>F0WA84_9STRA</name>
<gene>
    <name evidence="2" type="primary">AlNc14C44G3614</name>
    <name evidence="2" type="ORF">ALNC14_041970</name>
</gene>